<evidence type="ECO:0000256" key="6">
    <source>
        <dbReference type="SAM" id="MobiDB-lite"/>
    </source>
</evidence>
<evidence type="ECO:0000256" key="1">
    <source>
        <dbReference type="ARBA" id="ARBA00004141"/>
    </source>
</evidence>
<feature type="compositionally biased region" description="Polar residues" evidence="6">
    <location>
        <begin position="48"/>
        <end position="58"/>
    </location>
</feature>
<dbReference type="OrthoDB" id="361039at2759"/>
<dbReference type="InterPro" id="IPR002523">
    <property type="entry name" value="MgTranspt_CorA/ZnTranspt_ZntB"/>
</dbReference>
<dbReference type="RefSeq" id="XP_008077160.1">
    <property type="nucleotide sequence ID" value="XM_008078969.1"/>
</dbReference>
<protein>
    <submittedName>
        <fullName evidence="8">Alpha/beta-Hydrolase</fullName>
    </submittedName>
</protein>
<dbReference type="eggNOG" id="ENOG502SJBC">
    <property type="taxonomic scope" value="Eukaryota"/>
</dbReference>
<evidence type="ECO:0000256" key="2">
    <source>
        <dbReference type="ARBA" id="ARBA00022692"/>
    </source>
</evidence>
<dbReference type="InterPro" id="IPR050829">
    <property type="entry name" value="CorA_MIT"/>
</dbReference>
<evidence type="ECO:0000256" key="7">
    <source>
        <dbReference type="SAM" id="Phobius"/>
    </source>
</evidence>
<keyword evidence="5" id="KW-0175">Coiled coil</keyword>
<feature type="coiled-coil region" evidence="5">
    <location>
        <begin position="1239"/>
        <end position="1266"/>
    </location>
</feature>
<keyword evidence="3 7" id="KW-1133">Transmembrane helix</keyword>
<evidence type="ECO:0000313" key="8">
    <source>
        <dbReference type="EMBL" id="EPE36342.1"/>
    </source>
</evidence>
<dbReference type="InterPro" id="IPR045863">
    <property type="entry name" value="CorA_TM1_TM2"/>
</dbReference>
<feature type="region of interest" description="Disordered" evidence="6">
    <location>
        <begin position="491"/>
        <end position="625"/>
    </location>
</feature>
<dbReference type="SUPFAM" id="SSF144083">
    <property type="entry name" value="Magnesium transport protein CorA, transmembrane region"/>
    <property type="match status" value="1"/>
</dbReference>
<proteinExistence type="predicted"/>
<dbReference type="Gene3D" id="3.40.50.1820">
    <property type="entry name" value="alpha/beta hydrolase"/>
    <property type="match status" value="1"/>
</dbReference>
<dbReference type="GO" id="GO:0046873">
    <property type="term" value="F:metal ion transmembrane transporter activity"/>
    <property type="evidence" value="ECO:0007669"/>
    <property type="project" value="InterPro"/>
</dbReference>
<sequence>MSETQDTEAQGIPLVQCATNNTSANASPTTEAPSTANSDLPPLILNGGPSSTNPSDRNGSAAKRGPSFVKREPAVRSNQWPTEVDIIAIPAIYGDPEQTWTPRAKYFPDALEAPPKPNPVQKSFLEMSDISAAYPKNIKRASTSRSGHHKPEPAWILNGIRSQKQLQKARVLLYDHGSPDSEHTLKGLAIQLLRTIEQLRATEKDERPLFFVCHSTGGLIAKLALIEARSCKSSVFGHCYGVSFFATPHRGSSYLSNPNYSARIAEIMNLGGLMPRKIAKALLLDNQVLNLIDTSFKLLATDMQIWSFFETVDTDLTDPQSEDKEAKFAFHAPITSIKSALLNLRHEVVFPLISDHAHCGTFEDNEQTKRSYLAELAHAVRKAIELSKTAHTTLQLEKHVRVEIIGFYESTPFIYGTEVPIRLWSTGRSLSDFKRYGPAALLAERLAENEAPPIEAQHLRRHTRAASLLPGKPVDSDKAIKFNVDPFGASGQNSSLLIPGGSGKRARRNKSKERPAAKQRATTSDILRLQQEIDEDNEPRPGRPEDNAPMQGKSKKLENKGLGLTTDFKGTPLIVEPERGGSISISGMNQPRRHSESPVGRHLLTPGTLPRTSSPRGRRGSERAALDTDSVPIFKPDIKNQKLVWVHVPYNNPSWANDILETISVEKGPSHHEKLMSTEFWKSKHVRGRHAEHHACFVKPGCSFISPETMSPSQSPPASRRSSPHNKPTQMCLFLPFLHFDTYKSLVKRRALIKSRLKQGRARPIPKKIAALDSLELKILWQFLGHDPPVNSRRTLDQFGYPGLLDTRARDDDQMLYKMTKQRCNHPHDSMYTYATEKEHEESEHQEGTGDSPAGSVAEPDSDDSGSESDDEPENDVLDGNVLMVDQVWLWVMDNETAVSFFSKREALSTDGRLYQQADLRNSVFNEVNADLTARCENSWDLAALLALHAVTVLFERSSHPDLEIFRIFEEAISILTEKMTNSFKRFRALGFRDKAIDHDDAVRTTNIRAKHKLEGELAEKQNRENTSALLELRDIEDELKTLAKLFEIQAKAIQDMTTHYKSNELKHLTHNGLPFLEQAAEKLQEYTSQTEKMIKHVQSTREDFDKLLQMVQRQAQVDEVRLSRLQADLASAQSRSVMIFTTFTVIFLPLTFFTGLFGMNTREWGGGTFLHLRTIGIISIPASFTIITLALIVAWSTRMRKLFSTTHKFFNSLILNSKTWVVETIRNLNLKAIKDIDARKKSMEVKKEKRRRKEAKRQATFLDEDFWEGHTLGREKAYQVPLQNRRSIREERVRMMKGMGSGERGTLR</sequence>
<dbReference type="PANTHER" id="PTHR47685">
    <property type="entry name" value="MAGNESIUM TRANSPORT PROTEIN CORA"/>
    <property type="match status" value="1"/>
</dbReference>
<organism evidence="8 9">
    <name type="scientific">Glarea lozoyensis (strain ATCC 20868 / MF5171)</name>
    <dbReference type="NCBI Taxonomy" id="1116229"/>
    <lineage>
        <taxon>Eukaryota</taxon>
        <taxon>Fungi</taxon>
        <taxon>Dikarya</taxon>
        <taxon>Ascomycota</taxon>
        <taxon>Pezizomycotina</taxon>
        <taxon>Leotiomycetes</taxon>
        <taxon>Helotiales</taxon>
        <taxon>Helotiaceae</taxon>
        <taxon>Glarea</taxon>
    </lineage>
</organism>
<dbReference type="GO" id="GO:0016787">
    <property type="term" value="F:hydrolase activity"/>
    <property type="evidence" value="ECO:0007669"/>
    <property type="project" value="UniProtKB-KW"/>
</dbReference>
<keyword evidence="4 7" id="KW-0472">Membrane</keyword>
<dbReference type="PANTHER" id="PTHR47685:SF1">
    <property type="entry name" value="MAGNESIUM TRANSPORT PROTEIN CORA"/>
    <property type="match status" value="1"/>
</dbReference>
<feature type="transmembrane region" description="Helical" evidence="7">
    <location>
        <begin position="1138"/>
        <end position="1159"/>
    </location>
</feature>
<dbReference type="Pfam" id="PF01544">
    <property type="entry name" value="CorA"/>
    <property type="match status" value="1"/>
</dbReference>
<feature type="transmembrane region" description="Helical" evidence="7">
    <location>
        <begin position="1171"/>
        <end position="1196"/>
    </location>
</feature>
<dbReference type="Proteomes" id="UP000016922">
    <property type="component" value="Unassembled WGS sequence"/>
</dbReference>
<keyword evidence="8" id="KW-0378">Hydrolase</keyword>
<feature type="region of interest" description="Disordered" evidence="6">
    <location>
        <begin position="837"/>
        <end position="878"/>
    </location>
</feature>
<accession>S3DD82</accession>
<name>S3DD82_GLAL2</name>
<evidence type="ECO:0000256" key="3">
    <source>
        <dbReference type="ARBA" id="ARBA00022989"/>
    </source>
</evidence>
<dbReference type="GO" id="GO:0016020">
    <property type="term" value="C:membrane"/>
    <property type="evidence" value="ECO:0007669"/>
    <property type="project" value="UniProtKB-SubCell"/>
</dbReference>
<keyword evidence="9" id="KW-1185">Reference proteome</keyword>
<dbReference type="Gene3D" id="1.20.58.340">
    <property type="entry name" value="Magnesium transport protein CorA, transmembrane region"/>
    <property type="match status" value="1"/>
</dbReference>
<feature type="region of interest" description="Disordered" evidence="6">
    <location>
        <begin position="1"/>
        <end position="77"/>
    </location>
</feature>
<evidence type="ECO:0000256" key="4">
    <source>
        <dbReference type="ARBA" id="ARBA00023136"/>
    </source>
</evidence>
<comment type="subcellular location">
    <subcellularLocation>
        <location evidence="1">Membrane</location>
        <topology evidence="1">Multi-pass membrane protein</topology>
    </subcellularLocation>
</comment>
<feature type="compositionally biased region" description="Acidic residues" evidence="6">
    <location>
        <begin position="860"/>
        <end position="877"/>
    </location>
</feature>
<dbReference type="SUPFAM" id="SSF53474">
    <property type="entry name" value="alpha/beta-Hydrolases"/>
    <property type="match status" value="1"/>
</dbReference>
<dbReference type="EMBL" id="KE145353">
    <property type="protein sequence ID" value="EPE36342.1"/>
    <property type="molecule type" value="Genomic_DNA"/>
</dbReference>
<dbReference type="KEGG" id="glz:GLAREA_05680"/>
<feature type="compositionally biased region" description="Basic and acidic residues" evidence="6">
    <location>
        <begin position="837"/>
        <end position="848"/>
    </location>
</feature>
<evidence type="ECO:0000256" key="5">
    <source>
        <dbReference type="SAM" id="Coils"/>
    </source>
</evidence>
<feature type="compositionally biased region" description="Low complexity" evidence="6">
    <location>
        <begin position="18"/>
        <end position="38"/>
    </location>
</feature>
<keyword evidence="2 7" id="KW-0812">Transmembrane</keyword>
<evidence type="ECO:0000313" key="9">
    <source>
        <dbReference type="Proteomes" id="UP000016922"/>
    </source>
</evidence>
<gene>
    <name evidence="8" type="ORF">GLAREA_05680</name>
</gene>
<dbReference type="InterPro" id="IPR029058">
    <property type="entry name" value="AB_hydrolase_fold"/>
</dbReference>
<reference evidence="8 9" key="1">
    <citation type="journal article" date="2013" name="BMC Genomics">
        <title>Genomics-driven discovery of the pneumocandin biosynthetic gene cluster in the fungus Glarea lozoyensis.</title>
        <authorList>
            <person name="Chen L."/>
            <person name="Yue Q."/>
            <person name="Zhang X."/>
            <person name="Xiang M."/>
            <person name="Wang C."/>
            <person name="Li S."/>
            <person name="Che Y."/>
            <person name="Ortiz-Lopez F.J."/>
            <person name="Bills G.F."/>
            <person name="Liu X."/>
            <person name="An Z."/>
        </authorList>
    </citation>
    <scope>NUCLEOTIDE SEQUENCE [LARGE SCALE GENOMIC DNA]</scope>
    <source>
        <strain evidence="9">ATCC 20868 / MF5171</strain>
    </source>
</reference>
<dbReference type="GeneID" id="19464734"/>
<dbReference type="HOGENOM" id="CLU_002786_0_0_1"/>
<dbReference type="OMA" id="WTFYETI"/>